<feature type="transmembrane region" description="Helical" evidence="5">
    <location>
        <begin position="98"/>
        <end position="117"/>
    </location>
</feature>
<comment type="caution">
    <text evidence="6">The sequence shown here is derived from an EMBL/GenBank/DDBJ whole genome shotgun (WGS) entry which is preliminary data.</text>
</comment>
<accession>A0ABR4B523</accession>
<dbReference type="SUPFAM" id="SSF103473">
    <property type="entry name" value="MFS general substrate transporter"/>
    <property type="match status" value="1"/>
</dbReference>
<dbReference type="Pfam" id="PF00083">
    <property type="entry name" value="Sugar_tr"/>
    <property type="match status" value="1"/>
</dbReference>
<name>A0ABR4B523_9LECA</name>
<dbReference type="Gene3D" id="1.20.1250.20">
    <property type="entry name" value="MFS general substrate transporter like domains"/>
    <property type="match status" value="1"/>
</dbReference>
<dbReference type="PANTHER" id="PTHR48022">
    <property type="entry name" value="PLASTIDIC GLUCOSE TRANSPORTER 4"/>
    <property type="match status" value="1"/>
</dbReference>
<evidence type="ECO:0000256" key="1">
    <source>
        <dbReference type="ARBA" id="ARBA00004141"/>
    </source>
</evidence>
<dbReference type="InterPro" id="IPR005828">
    <property type="entry name" value="MFS_sugar_transport-like"/>
</dbReference>
<organism evidence="6 7">
    <name type="scientific">Lepraria finkii</name>
    <dbReference type="NCBI Taxonomy" id="1340010"/>
    <lineage>
        <taxon>Eukaryota</taxon>
        <taxon>Fungi</taxon>
        <taxon>Dikarya</taxon>
        <taxon>Ascomycota</taxon>
        <taxon>Pezizomycotina</taxon>
        <taxon>Lecanoromycetes</taxon>
        <taxon>OSLEUM clade</taxon>
        <taxon>Lecanoromycetidae</taxon>
        <taxon>Lecanorales</taxon>
        <taxon>Lecanorineae</taxon>
        <taxon>Stereocaulaceae</taxon>
        <taxon>Lepraria</taxon>
    </lineage>
</organism>
<comment type="subcellular location">
    <subcellularLocation>
        <location evidence="1">Membrane</location>
        <topology evidence="1">Multi-pass membrane protein</topology>
    </subcellularLocation>
</comment>
<protein>
    <submittedName>
        <fullName evidence="6">Uncharacterized protein</fullName>
    </submittedName>
</protein>
<keyword evidence="3 5" id="KW-1133">Transmembrane helix</keyword>
<reference evidence="6 7" key="1">
    <citation type="submission" date="2024-09" db="EMBL/GenBank/DDBJ databases">
        <title>Rethinking Asexuality: The Enigmatic Case of Functional Sexual Genes in Lepraria (Stereocaulaceae).</title>
        <authorList>
            <person name="Doellman M."/>
            <person name="Sun Y."/>
            <person name="Barcenas-Pena A."/>
            <person name="Lumbsch H.T."/>
            <person name="Grewe F."/>
        </authorList>
    </citation>
    <scope>NUCLEOTIDE SEQUENCE [LARGE SCALE GENOMIC DNA]</scope>
    <source>
        <strain evidence="6 7">Grewe 0041</strain>
    </source>
</reference>
<evidence type="ECO:0000256" key="3">
    <source>
        <dbReference type="ARBA" id="ARBA00022989"/>
    </source>
</evidence>
<evidence type="ECO:0000313" key="7">
    <source>
        <dbReference type="Proteomes" id="UP001590951"/>
    </source>
</evidence>
<dbReference type="PANTHER" id="PTHR48022:SF78">
    <property type="entry name" value="MONOSACCHARIDE TRANSPORTER, PUTATIVE (AFU_ORTHOLOGUE AFUA_2G02110)-RELATED"/>
    <property type="match status" value="1"/>
</dbReference>
<evidence type="ECO:0000313" key="6">
    <source>
        <dbReference type="EMBL" id="KAL2052944.1"/>
    </source>
</evidence>
<dbReference type="InterPro" id="IPR036259">
    <property type="entry name" value="MFS_trans_sf"/>
</dbReference>
<evidence type="ECO:0000256" key="4">
    <source>
        <dbReference type="ARBA" id="ARBA00023136"/>
    </source>
</evidence>
<keyword evidence="2 5" id="KW-0812">Transmembrane</keyword>
<feature type="transmembrane region" description="Helical" evidence="5">
    <location>
        <begin position="61"/>
        <end position="86"/>
    </location>
</feature>
<feature type="transmembrane region" description="Helical" evidence="5">
    <location>
        <begin position="165"/>
        <end position="184"/>
    </location>
</feature>
<dbReference type="Proteomes" id="UP001590951">
    <property type="component" value="Unassembled WGS sequence"/>
</dbReference>
<keyword evidence="7" id="KW-1185">Reference proteome</keyword>
<gene>
    <name evidence="6" type="ORF">ABVK25_006885</name>
</gene>
<dbReference type="InterPro" id="IPR050360">
    <property type="entry name" value="MFS_Sugar_Transporters"/>
</dbReference>
<proteinExistence type="predicted"/>
<evidence type="ECO:0000256" key="2">
    <source>
        <dbReference type="ARBA" id="ARBA00022692"/>
    </source>
</evidence>
<sequence>MGNCKEDEAIEILALVRSNGDEKDPAVIMIKYINNRAQNSYWVMFIGWWSGKLNFMRQTQLALWLQTLMQIGTGIAATTIYLPTLFTDAGWGGNKAQWLAALNAIVGVLGTTVSAFIRDPLGTRRMLFIDAARQSACMFLSGGMARLTQYDPAKAFPIRRRFRRIHFYTHFYFLLHLADLALLLPHRNLSQ</sequence>
<keyword evidence="4 5" id="KW-0472">Membrane</keyword>
<evidence type="ECO:0000256" key="5">
    <source>
        <dbReference type="SAM" id="Phobius"/>
    </source>
</evidence>
<dbReference type="EMBL" id="JBHFEH010000024">
    <property type="protein sequence ID" value="KAL2052944.1"/>
    <property type="molecule type" value="Genomic_DNA"/>
</dbReference>